<keyword evidence="2" id="KW-0812">Transmembrane</keyword>
<feature type="domain" description="C-type lectin" evidence="4">
    <location>
        <begin position="1122"/>
        <end position="1257"/>
    </location>
</feature>
<feature type="domain" description="C-type lectin" evidence="4">
    <location>
        <begin position="35"/>
        <end position="122"/>
    </location>
</feature>
<feature type="region of interest" description="Disordered" evidence="1">
    <location>
        <begin position="1492"/>
        <end position="1515"/>
    </location>
</feature>
<feature type="domain" description="C-type lectin" evidence="4">
    <location>
        <begin position="339"/>
        <end position="462"/>
    </location>
</feature>
<dbReference type="EMBL" id="MTYJ01000068">
    <property type="protein sequence ID" value="OQV16938.1"/>
    <property type="molecule type" value="Genomic_DNA"/>
</dbReference>
<feature type="domain" description="C-type lectin" evidence="4">
    <location>
        <begin position="1302"/>
        <end position="1418"/>
    </location>
</feature>
<dbReference type="PANTHER" id="PTHR22803">
    <property type="entry name" value="MANNOSE, PHOSPHOLIPASE, LECTIN RECEPTOR RELATED"/>
    <property type="match status" value="1"/>
</dbReference>
<dbReference type="Proteomes" id="UP000192578">
    <property type="component" value="Unassembled WGS sequence"/>
</dbReference>
<gene>
    <name evidence="5" type="ORF">BV898_08944</name>
</gene>
<organism evidence="5 6">
    <name type="scientific">Hypsibius exemplaris</name>
    <name type="common">Freshwater tardigrade</name>
    <dbReference type="NCBI Taxonomy" id="2072580"/>
    <lineage>
        <taxon>Eukaryota</taxon>
        <taxon>Metazoa</taxon>
        <taxon>Ecdysozoa</taxon>
        <taxon>Tardigrada</taxon>
        <taxon>Eutardigrada</taxon>
        <taxon>Parachela</taxon>
        <taxon>Hypsibioidea</taxon>
        <taxon>Hypsibiidae</taxon>
        <taxon>Hypsibius</taxon>
    </lineage>
</organism>
<evidence type="ECO:0000313" key="6">
    <source>
        <dbReference type="Proteomes" id="UP000192578"/>
    </source>
</evidence>
<feature type="domain" description="C-type lectin" evidence="4">
    <location>
        <begin position="818"/>
        <end position="929"/>
    </location>
</feature>
<keyword evidence="2" id="KW-1133">Transmembrane helix</keyword>
<name>A0A1W0WP05_HYPEX</name>
<feature type="domain" description="C-type lectin" evidence="4">
    <location>
        <begin position="958"/>
        <end position="1092"/>
    </location>
</feature>
<feature type="domain" description="C-type lectin" evidence="4">
    <location>
        <begin position="646"/>
        <end position="787"/>
    </location>
</feature>
<dbReference type="OrthoDB" id="6356110at2759"/>
<evidence type="ECO:0000256" key="2">
    <source>
        <dbReference type="SAM" id="Phobius"/>
    </source>
</evidence>
<feature type="compositionally biased region" description="Basic and acidic residues" evidence="1">
    <location>
        <begin position="1497"/>
        <end position="1515"/>
    </location>
</feature>
<dbReference type="Pfam" id="PF00059">
    <property type="entry name" value="Lectin_C"/>
    <property type="match status" value="8"/>
</dbReference>
<dbReference type="Gene3D" id="3.10.100.10">
    <property type="entry name" value="Mannose-Binding Protein A, subunit A"/>
    <property type="match status" value="9"/>
</dbReference>
<keyword evidence="3" id="KW-0732">Signal</keyword>
<protein>
    <submittedName>
        <fullName evidence="5">C-type mannose receptor 2</fullName>
    </submittedName>
</protein>
<proteinExistence type="predicted"/>
<evidence type="ECO:0000256" key="3">
    <source>
        <dbReference type="SAM" id="SignalP"/>
    </source>
</evidence>
<keyword evidence="2" id="KW-0472">Membrane</keyword>
<keyword evidence="5" id="KW-0675">Receptor</keyword>
<evidence type="ECO:0000259" key="4">
    <source>
        <dbReference type="PROSITE" id="PS50041"/>
    </source>
</evidence>
<dbReference type="InterPro" id="IPR001304">
    <property type="entry name" value="C-type_lectin-like"/>
</dbReference>
<evidence type="ECO:0000256" key="1">
    <source>
        <dbReference type="SAM" id="MobiDB-lite"/>
    </source>
</evidence>
<comment type="caution">
    <text evidence="5">The sequence shown here is derived from an EMBL/GenBank/DDBJ whole genome shotgun (WGS) entry which is preliminary data.</text>
</comment>
<accession>A0A1W0WP05</accession>
<feature type="transmembrane region" description="Helical" evidence="2">
    <location>
        <begin position="1458"/>
        <end position="1481"/>
    </location>
</feature>
<feature type="domain" description="C-type lectin" evidence="4">
    <location>
        <begin position="193"/>
        <end position="312"/>
    </location>
</feature>
<dbReference type="InterPro" id="IPR016187">
    <property type="entry name" value="CTDL_fold"/>
</dbReference>
<feature type="chain" id="PRO_5012054271" evidence="3">
    <location>
        <begin position="23"/>
        <end position="1515"/>
    </location>
</feature>
<evidence type="ECO:0000313" key="5">
    <source>
        <dbReference type="EMBL" id="OQV16938.1"/>
    </source>
</evidence>
<dbReference type="CDD" id="cd00037">
    <property type="entry name" value="CLECT"/>
    <property type="match status" value="9"/>
</dbReference>
<keyword evidence="6" id="KW-1185">Reference proteome</keyword>
<feature type="signal peptide" evidence="3">
    <location>
        <begin position="1"/>
        <end position="22"/>
    </location>
</feature>
<dbReference type="SMART" id="SM00034">
    <property type="entry name" value="CLECT"/>
    <property type="match status" value="9"/>
</dbReference>
<reference evidence="6" key="1">
    <citation type="submission" date="2017-01" db="EMBL/GenBank/DDBJ databases">
        <title>Comparative genomics of anhydrobiosis in the tardigrade Hypsibius dujardini.</title>
        <authorList>
            <person name="Yoshida Y."/>
            <person name="Koutsovoulos G."/>
            <person name="Laetsch D."/>
            <person name="Stevens L."/>
            <person name="Kumar S."/>
            <person name="Horikawa D."/>
            <person name="Ishino K."/>
            <person name="Komine S."/>
            <person name="Tomita M."/>
            <person name="Blaxter M."/>
            <person name="Arakawa K."/>
        </authorList>
    </citation>
    <scope>NUCLEOTIDE SEQUENCE [LARGE SCALE GENOMIC DNA]</scope>
    <source>
        <strain evidence="6">Z151</strain>
    </source>
</reference>
<dbReference type="PROSITE" id="PS50041">
    <property type="entry name" value="C_TYPE_LECTIN_2"/>
    <property type="match status" value="9"/>
</dbReference>
<sequence length="1515" mass="170979">MKIPNVYLSFSLLVSLFGFLEAFRCPGPSWVPRRGSKFCYFVRFASHYTQRLSWNEAQRDCKVRGGVLASARDQAELNFMGFLTDSEPTTSNGASILTQYWLGLSYQWGSWEWTETEPEVPFIPANFPLIGTDPVWLAAALAKKKEHRGYAQWINGSFVLKSAEAFTQNSWICKAAYTSRPLCKSEEGWHLISDNRCWKMDPVERTWLEAQQNCRAEGAVLAVPRIQEESDLLPYWSTGETKVWIGLKINKTVFGPINQSAVFFEDGRPLTEVAATNFNIFSAPNFTQYLNDLPVGDYSVAVRDSQINKQWDLESVPFRKYPSACQTELEKCPYGWDRFGEFCFEFHDSEEDARSWDDANGYCARQGGYLAYVAEQRIQDFLAARLSSDIMGEDSLQYYYIGYRAALDGIFAWNPTNPLGTTYTNWQTIPAPSNVTQCTLINRSTGKWEAAPCTVKGGFICQAHPNSVTGADITHEDFECDEPFEKYIDGCYLWVTNPKNWDAARQHCLDQRSKLVEIQTPGENLFIRNKVRDIADVWIGVRRMDTATNPQFPQVITLYGDGAPINMHAYTNFATPPKESFYDRSVACYFLKSNYSTSVYAYYGKWIVAKCTEPKQFFCYHRGKLEEVQEPDLLNSKECGPGWILNGASCYKIRLEHLQYELAYSTCQNEADDSSLLTVTSLEELNFIRDMINGRSNYSQSDLQGAGSYWMALKTTNCTNNWFSTYRDSANRWEIPTPITNWDINEPKVYNLGYNDCGVQSPTHIKADGDAKWATSHSTIRRPFICKKSAKLPEVPAPPPPQLPINITMGCPPGWREIQQHCYQLHDEPLDWNKASIACHATLRASLVSVTTESQLIMLGLSGHWIGLNSLKSPEAPRIYENTDLSPVLYTPWIGFQPANNTQGLNCVYASSQSISVTSCLDLRPYVCMADLQPLEQNPSDCIKAVQDPGCGLWGHGRKNKCYYMGNDPTTTFGTRPFDTFDGAQRLCQNHHKGHLIVINDAEEQEFLTSLFANWAADSWIGMREQRNEHWNSFGRWINGDEVTVQNWAKNEPRSLEGRTGCVALHSFRSEDNLPGDWYVAKCEDLKFAVCEGPREGYESSTAPPTPAPVGCPRGWTSSAAPSRNCYKAFFADNEIEEQRTWRAAENYCQLFGGHAASVRSESEQATVFALIQKDVNSQNEYEYWLGLNESPNLASGSLIPVWKWADGAPLSTNPYFHPTIDHSSTGLLNYDCVAMDVKTGHWIKQSCHLVAGWVCEVPKGLYTEGSETGVAPPTLTPPTMHSNDSCARGEPLPGKWFYDAYTDHCFFLSTEMDSWNNSQTRCLSIGSNLATIAQIEQVFVTSLLSHQFPVDSQVFIGLHVSSNESEGFRWIDGSRLTYNLWESQPDPSRQKACISVNSRNGKWRTDYCYEKFHYLCLADKNIDRPSIPTTPGSTLTTATQLQRLLHNGFWDRSRGGAIAGAAVAILVIVPALTYLLFVIWRRRTGPIPIGARSRNKKSDDLQPVVDDTHDESFS</sequence>
<feature type="domain" description="C-type lectin" evidence="4">
    <location>
        <begin position="487"/>
        <end position="620"/>
    </location>
</feature>
<dbReference type="InterPro" id="IPR016186">
    <property type="entry name" value="C-type_lectin-like/link_sf"/>
</dbReference>
<dbReference type="SUPFAM" id="SSF56436">
    <property type="entry name" value="C-type lectin-like"/>
    <property type="match status" value="9"/>
</dbReference>
<dbReference type="InterPro" id="IPR050111">
    <property type="entry name" value="C-type_lectin/snaclec_domain"/>
</dbReference>